<dbReference type="CDD" id="cd17919">
    <property type="entry name" value="DEXHc_Snf"/>
    <property type="match status" value="1"/>
</dbReference>
<dbReference type="InterPro" id="IPR049730">
    <property type="entry name" value="SNF2/RAD54-like_C"/>
</dbReference>
<evidence type="ECO:0000313" key="4">
    <source>
        <dbReference type="EMBL" id="SFH76177.1"/>
    </source>
</evidence>
<comment type="caution">
    <text evidence="4">The sequence shown here is derived from an EMBL/GenBank/DDBJ whole genome shotgun (WGS) entry which is preliminary data.</text>
</comment>
<dbReference type="Pfam" id="PF00176">
    <property type="entry name" value="SNF2-rel_dom"/>
    <property type="match status" value="1"/>
</dbReference>
<dbReference type="InterPro" id="IPR001650">
    <property type="entry name" value="Helicase_C-like"/>
</dbReference>
<organism evidence="4 5">
    <name type="scientific">Cryobacterium levicorallinum</name>
    <dbReference type="NCBI Taxonomy" id="995038"/>
    <lineage>
        <taxon>Bacteria</taxon>
        <taxon>Bacillati</taxon>
        <taxon>Actinomycetota</taxon>
        <taxon>Actinomycetes</taxon>
        <taxon>Micrococcales</taxon>
        <taxon>Microbacteriaceae</taxon>
        <taxon>Cryobacterium</taxon>
    </lineage>
</organism>
<evidence type="ECO:0000313" key="5">
    <source>
        <dbReference type="Proteomes" id="UP000199681"/>
    </source>
</evidence>
<keyword evidence="5" id="KW-1185">Reference proteome</keyword>
<evidence type="ECO:0000259" key="2">
    <source>
        <dbReference type="PROSITE" id="PS51192"/>
    </source>
</evidence>
<dbReference type="InterPro" id="IPR014001">
    <property type="entry name" value="Helicase_ATP-bd"/>
</dbReference>
<accession>A0ABY1EGG8</accession>
<dbReference type="CDD" id="cd18793">
    <property type="entry name" value="SF2_C_SNF"/>
    <property type="match status" value="1"/>
</dbReference>
<feature type="domain" description="Helicase C-terminal" evidence="3">
    <location>
        <begin position="696"/>
        <end position="862"/>
    </location>
</feature>
<dbReference type="RefSeq" id="WP_241994630.1">
    <property type="nucleotide sequence ID" value="NZ_BKAC01000015.1"/>
</dbReference>
<evidence type="ECO:0000259" key="3">
    <source>
        <dbReference type="PROSITE" id="PS51194"/>
    </source>
</evidence>
<dbReference type="PROSITE" id="PS51194">
    <property type="entry name" value="HELICASE_CTER"/>
    <property type="match status" value="1"/>
</dbReference>
<gene>
    <name evidence="4" type="ORF">SAMN05216274_11431</name>
</gene>
<dbReference type="SUPFAM" id="SSF52540">
    <property type="entry name" value="P-loop containing nucleoside triphosphate hydrolases"/>
    <property type="match status" value="2"/>
</dbReference>
<proteinExistence type="predicted"/>
<dbReference type="PROSITE" id="PS51192">
    <property type="entry name" value="HELICASE_ATP_BIND_1"/>
    <property type="match status" value="1"/>
</dbReference>
<dbReference type="GO" id="GO:0004386">
    <property type="term" value="F:helicase activity"/>
    <property type="evidence" value="ECO:0007669"/>
    <property type="project" value="UniProtKB-KW"/>
</dbReference>
<name>A0ABY1EGG8_9MICO</name>
<dbReference type="InterPro" id="IPR000330">
    <property type="entry name" value="SNF2_N"/>
</dbReference>
<dbReference type="InterPro" id="IPR027417">
    <property type="entry name" value="P-loop_NTPase"/>
</dbReference>
<dbReference type="PANTHER" id="PTHR10799">
    <property type="entry name" value="SNF2/RAD54 HELICASE FAMILY"/>
    <property type="match status" value="1"/>
</dbReference>
<dbReference type="InterPro" id="IPR038718">
    <property type="entry name" value="SNF2-like_sf"/>
</dbReference>
<dbReference type="Gene3D" id="3.40.50.300">
    <property type="entry name" value="P-loop containing nucleotide triphosphate hydrolases"/>
    <property type="match status" value="1"/>
</dbReference>
<keyword evidence="4" id="KW-0347">Helicase</keyword>
<dbReference type="SMART" id="SM00487">
    <property type="entry name" value="DEXDc"/>
    <property type="match status" value="1"/>
</dbReference>
<dbReference type="Pfam" id="PF00271">
    <property type="entry name" value="Helicase_C"/>
    <property type="match status" value="1"/>
</dbReference>
<keyword evidence="1" id="KW-0378">Hydrolase</keyword>
<dbReference type="SMART" id="SM00490">
    <property type="entry name" value="HELICc"/>
    <property type="match status" value="1"/>
</dbReference>
<keyword evidence="4" id="KW-0067">ATP-binding</keyword>
<keyword evidence="4" id="KW-0547">Nucleotide-binding</keyword>
<evidence type="ECO:0000256" key="1">
    <source>
        <dbReference type="ARBA" id="ARBA00022801"/>
    </source>
</evidence>
<protein>
    <submittedName>
        <fullName evidence="4">Helicase conserved C-terminal domain-containing protein</fullName>
    </submittedName>
</protein>
<dbReference type="Proteomes" id="UP000199681">
    <property type="component" value="Unassembled WGS sequence"/>
</dbReference>
<dbReference type="EMBL" id="FOPW01000014">
    <property type="protein sequence ID" value="SFH76177.1"/>
    <property type="molecule type" value="Genomic_DNA"/>
</dbReference>
<sequence length="888" mass="97450">MSMNRDETQRLRPALSELSTWAKDAQEITTHRAQVQTDADRATAEVTAQIVDLKLHGERQWSVLPVRQSDSRRLGVLARRVELSPITRETAGALQRLVDEVPTALRDVKALYGLRRVVSGGHAREAGDHAGRYLTNFYAWGRTAGIQALLSGADDRSRHFDPVDTAAVLSGAVGLAPQFAKIGEPHLLSATVTVALPWAIKIIQDTLSKEMTLRQQIGDAGIELRRADTQRSIAEMPIERLKDATRERIRVTPLTAAGFRTVQDIFTHATRLSSLPGIGATTAHRIRGAAQTLFQATYDEVPIRIDIDSPTPHTFQLVRLLGKWDATRKTKNAAADIARAEALTPLANALDRHVLHLVVISALSDDGAFVEAVDAVVRRARTISGSTAAGGPQDPWQDFLDRPADYYAMLQELGFLTEDEDAVVGGLPEEVIAAVRECDLETEQLVVSLRGYQSFAARFALVQRKVIIGDEMGLGKTIEALAVVAHLHRKGSSHALVISPAAVVTNWLREVEAKSTLRAHRLHGTGREAALRNWQRIGGVAVTTYESLGWLESHVTALEDLACVILDEAHYIKNPAALRSQRSARIIKRTKRAILLTGTPLENRVEEFRSLVGYIRPDLIVDTSDLRPRLFRQQVAPVYLRRNQEDVLTELPELVEVDEWLPMSPADTVAYRAAVFSRNFQAMRQAAMLGGGSSEKLQRLIAIVEEAESNNRKVIVFSNYRSVLEIVAGAVPGRVFGPLTGSVPPAKRQALVDEFSTATTGAVLVAQIIAGGVGLNIQAASVVVICEPQLKPTTEWQAIARAHRMGQLKTVQVHRLLSEEGVDIRVTQILARKKEVFADFAAISETAETVPEAFDVSEAELVKEIVEAERQRLFSDHPADEPTVGIVN</sequence>
<reference evidence="4 5" key="1">
    <citation type="submission" date="2016-10" db="EMBL/GenBank/DDBJ databases">
        <authorList>
            <person name="Varghese N."/>
            <person name="Submissions S."/>
        </authorList>
    </citation>
    <scope>NUCLEOTIDE SEQUENCE [LARGE SCALE GENOMIC DNA]</scope>
    <source>
        <strain evidence="4 5">GMCC 1.11211</strain>
    </source>
</reference>
<feature type="domain" description="Helicase ATP-binding" evidence="2">
    <location>
        <begin position="457"/>
        <end position="618"/>
    </location>
</feature>
<dbReference type="Gene3D" id="3.40.50.10810">
    <property type="entry name" value="Tandem AAA-ATPase domain"/>
    <property type="match status" value="1"/>
</dbReference>